<dbReference type="Proteomes" id="UP000198688">
    <property type="component" value="Chromosome I"/>
</dbReference>
<dbReference type="AlphaFoldDB" id="A0A1H2CUX3"/>
<dbReference type="RefSeq" id="WP_231953639.1">
    <property type="nucleotide sequence ID" value="NZ_BOMJ01000003.1"/>
</dbReference>
<name>A0A1H2CUX3_9ACTN</name>
<gene>
    <name evidence="1" type="ORF">SAMN04489716_6926</name>
</gene>
<accession>A0A1H2CUX3</accession>
<evidence type="ECO:0000313" key="1">
    <source>
        <dbReference type="EMBL" id="SDT74261.1"/>
    </source>
</evidence>
<keyword evidence="2" id="KW-1185">Reference proteome</keyword>
<dbReference type="EMBL" id="LT629758">
    <property type="protein sequence ID" value="SDT74261.1"/>
    <property type="molecule type" value="Genomic_DNA"/>
</dbReference>
<evidence type="ECO:0000313" key="2">
    <source>
        <dbReference type="Proteomes" id="UP000198688"/>
    </source>
</evidence>
<proteinExistence type="predicted"/>
<protein>
    <submittedName>
        <fullName evidence="1">Uncharacterized protein</fullName>
    </submittedName>
</protein>
<reference evidence="1 2" key="1">
    <citation type="submission" date="2016-10" db="EMBL/GenBank/DDBJ databases">
        <authorList>
            <person name="de Groot N.N."/>
        </authorList>
    </citation>
    <scope>NUCLEOTIDE SEQUENCE [LARGE SCALE GENOMIC DNA]</scope>
    <source>
        <strain evidence="1 2">DSM 43941</strain>
    </source>
</reference>
<sequence length="328" mass="36953">MNIRDRKRHRARATTLLTHAKAYDHAQARLHQIHHAGGQTPQRYLIRRALVRARTPAADRPVVASPAAALAPMKGWALHLYLIAIFEAQARLTPAFAVNNDRPLLYGTRQAAAWVDLLPTITDTVPRSAGMRRQLVRALALLHREHLVGLRSRIGARGRYERFELRHEDGESWSPVYTIPRGDSTSASEPLWIRPPGPVAGRTAVVALPATFFLNGWAHVLSAAEITTYLMLCDLEARYPQARAGGVYLTDPQREAWYGIHRDVYATHRQLSAFGLIERLDDPDRRPDGTITRGAGQQMRQPYRFRTLPQGFSQPARITVAHHLTEHQ</sequence>
<organism evidence="1 2">
    <name type="scientific">Actinoplanes derwentensis</name>
    <dbReference type="NCBI Taxonomy" id="113562"/>
    <lineage>
        <taxon>Bacteria</taxon>
        <taxon>Bacillati</taxon>
        <taxon>Actinomycetota</taxon>
        <taxon>Actinomycetes</taxon>
        <taxon>Micromonosporales</taxon>
        <taxon>Micromonosporaceae</taxon>
        <taxon>Actinoplanes</taxon>
    </lineage>
</organism>